<dbReference type="AlphaFoldDB" id="A0A8S3QI68"/>
<dbReference type="SUPFAM" id="SSF48452">
    <property type="entry name" value="TPR-like"/>
    <property type="match status" value="1"/>
</dbReference>
<keyword evidence="2" id="KW-0677">Repeat</keyword>
<comment type="caution">
    <text evidence="5">The sequence shown here is derived from an EMBL/GenBank/DDBJ whole genome shotgun (WGS) entry which is preliminary data.</text>
</comment>
<evidence type="ECO:0000313" key="5">
    <source>
        <dbReference type="EMBL" id="CAG2194768.1"/>
    </source>
</evidence>
<reference evidence="5" key="1">
    <citation type="submission" date="2021-03" db="EMBL/GenBank/DDBJ databases">
        <authorList>
            <person name="Bekaert M."/>
        </authorList>
    </citation>
    <scope>NUCLEOTIDE SEQUENCE</scope>
</reference>
<evidence type="ECO:0000256" key="3">
    <source>
        <dbReference type="ARBA" id="ARBA00023242"/>
    </source>
</evidence>
<dbReference type="Gene3D" id="3.50.4.10">
    <property type="entry name" value="Hepatocyte Growth Factor"/>
    <property type="match status" value="1"/>
</dbReference>
<gene>
    <name evidence="5" type="ORF">MEDL_9757</name>
</gene>
<organism evidence="5 6">
    <name type="scientific">Mytilus edulis</name>
    <name type="common">Blue mussel</name>
    <dbReference type="NCBI Taxonomy" id="6550"/>
    <lineage>
        <taxon>Eukaryota</taxon>
        <taxon>Metazoa</taxon>
        <taxon>Spiralia</taxon>
        <taxon>Lophotrochozoa</taxon>
        <taxon>Mollusca</taxon>
        <taxon>Bivalvia</taxon>
        <taxon>Autobranchia</taxon>
        <taxon>Pteriomorphia</taxon>
        <taxon>Mytilida</taxon>
        <taxon>Mytiloidea</taxon>
        <taxon>Mytilidae</taxon>
        <taxon>Mytilinae</taxon>
        <taxon>Mytilus</taxon>
    </lineage>
</organism>
<keyword evidence="3" id="KW-0539">Nucleus</keyword>
<dbReference type="InterPro" id="IPR011990">
    <property type="entry name" value="TPR-like_helical_dom_sf"/>
</dbReference>
<sequence length="270" mass="31060">MFFSGRCHEAKEEHEKELAISEALEDTIGSAVACRKIGECYCGMDQYDKALQFQQRHLELSRSCGNLLEEQRALATIGRTYLFQCDSARGKQNIVKASKQAEEAFCKSLTACENLKQEVKNVEYMEMKARLYLNLGIFASGFSDRWSVVHENSECDIVDWGTDLKKIYNTKDTMYCANHCTTTDGCTSFEYNSVNAVCRLFNRPIKRNNENGCYDEDNKICLSFPTDMTKTYYWDEAQPYCEAKNESFLIIDIVPRLRVARDIIDMRPSE</sequence>
<dbReference type="EMBL" id="CAJPWZ010000493">
    <property type="protein sequence ID" value="CAG2194768.1"/>
    <property type="molecule type" value="Genomic_DNA"/>
</dbReference>
<dbReference type="GO" id="GO:0043596">
    <property type="term" value="C:nuclear replication fork"/>
    <property type="evidence" value="ECO:0007669"/>
    <property type="project" value="TreeGrafter"/>
</dbReference>
<accession>A0A8S3QI68</accession>
<feature type="domain" description="Apple" evidence="4">
    <location>
        <begin position="162"/>
        <end position="203"/>
    </location>
</feature>
<dbReference type="GO" id="GO:0031297">
    <property type="term" value="P:replication fork processing"/>
    <property type="evidence" value="ECO:0007669"/>
    <property type="project" value="TreeGrafter"/>
</dbReference>
<dbReference type="InterPro" id="IPR052311">
    <property type="entry name" value="MMS22L-TONSL_complex_comp"/>
</dbReference>
<evidence type="ECO:0000313" key="6">
    <source>
        <dbReference type="Proteomes" id="UP000683360"/>
    </source>
</evidence>
<dbReference type="PANTHER" id="PTHR46358:SF1">
    <property type="entry name" value="TONSOKU-LIKE PROTEIN"/>
    <property type="match status" value="1"/>
</dbReference>
<dbReference type="Proteomes" id="UP000683360">
    <property type="component" value="Unassembled WGS sequence"/>
</dbReference>
<evidence type="ECO:0000256" key="2">
    <source>
        <dbReference type="ARBA" id="ARBA00022737"/>
    </source>
</evidence>
<dbReference type="Pfam" id="PF00024">
    <property type="entry name" value="PAN_1"/>
    <property type="match status" value="1"/>
</dbReference>
<proteinExistence type="predicted"/>
<keyword evidence="6" id="KW-1185">Reference proteome</keyword>
<dbReference type="GO" id="GO:0000724">
    <property type="term" value="P:double-strand break repair via homologous recombination"/>
    <property type="evidence" value="ECO:0007669"/>
    <property type="project" value="TreeGrafter"/>
</dbReference>
<comment type="subcellular location">
    <subcellularLocation>
        <location evidence="1">Nucleus</location>
    </subcellularLocation>
</comment>
<evidence type="ECO:0000256" key="1">
    <source>
        <dbReference type="ARBA" id="ARBA00004123"/>
    </source>
</evidence>
<dbReference type="InterPro" id="IPR003609">
    <property type="entry name" value="Pan_app"/>
</dbReference>
<dbReference type="Gene3D" id="1.25.40.10">
    <property type="entry name" value="Tetratricopeptide repeat domain"/>
    <property type="match status" value="1"/>
</dbReference>
<name>A0A8S3QI68_MYTED</name>
<protein>
    <submittedName>
        <fullName evidence="5">NFKBIL2</fullName>
    </submittedName>
</protein>
<dbReference type="PANTHER" id="PTHR46358">
    <property type="entry name" value="TONSOKU-LIKE PROTEIN"/>
    <property type="match status" value="1"/>
</dbReference>
<evidence type="ECO:0000259" key="4">
    <source>
        <dbReference type="Pfam" id="PF00024"/>
    </source>
</evidence>
<dbReference type="OrthoDB" id="5806726at2759"/>